<dbReference type="Pfam" id="PF01966">
    <property type="entry name" value="HD"/>
    <property type="match status" value="1"/>
</dbReference>
<evidence type="ECO:0000313" key="3">
    <source>
        <dbReference type="EMBL" id="OGC24708.1"/>
    </source>
</evidence>
<dbReference type="GO" id="GO:0016793">
    <property type="term" value="F:triphosphoric monoester hydrolase activity"/>
    <property type="evidence" value="ECO:0007669"/>
    <property type="project" value="InterPro"/>
</dbReference>
<dbReference type="PANTHER" id="PTHR35795:SF1">
    <property type="entry name" value="BIS(5'-NUCLEOSYL)-TETRAPHOSPHATASE, SYMMETRICAL"/>
    <property type="match status" value="1"/>
</dbReference>
<gene>
    <name evidence="3" type="ORF">A2310_04400</name>
</gene>
<dbReference type="SMART" id="SM00471">
    <property type="entry name" value="HDc"/>
    <property type="match status" value="1"/>
</dbReference>
<sequence length="331" mass="38662">MIIREEIEKREKVILSPFASLSSNTEGRKKTETECNYRTAFQKDRDKIIHCKAFRRLKHKTQVFISPAGDYYRTRLTHTLEVSQIARTISRALCLNEDLTEAIALSHDLGHTPFGHSGEEALSEILEKNFGIKFYHHEQSLRIVEILEKDGKGLNLCKEVLEGIGGHGSDQPMPKTLEGKVVRLSDRFAYLRHDIEDAIAAKILNKNDLPKKTMKILGRNILDTLVSDIIENSKDKPEIKMSKKIYKAMNDLYDFMYENVYTNPEAKREEKKIPYLIHQLFRYFHYDKNFQKRVPREKQLQHTIDFIAGMTDRFAINKFQELFVPSEWKNN</sequence>
<reference evidence="3 4" key="1">
    <citation type="journal article" date="2016" name="Nat. Commun.">
        <title>Thousands of microbial genomes shed light on interconnected biogeochemical processes in an aquifer system.</title>
        <authorList>
            <person name="Anantharaman K."/>
            <person name="Brown C.T."/>
            <person name="Hug L.A."/>
            <person name="Sharon I."/>
            <person name="Castelle C.J."/>
            <person name="Probst A.J."/>
            <person name="Thomas B.C."/>
            <person name="Singh A."/>
            <person name="Wilkins M.J."/>
            <person name="Karaoz U."/>
            <person name="Brodie E.L."/>
            <person name="Williams K.H."/>
            <person name="Hubbard S.S."/>
            <person name="Banfield J.F."/>
        </authorList>
    </citation>
    <scope>NUCLEOTIDE SEQUENCE [LARGE SCALE GENOMIC DNA]</scope>
</reference>
<dbReference type="PROSITE" id="PS51831">
    <property type="entry name" value="HD"/>
    <property type="match status" value="1"/>
</dbReference>
<dbReference type="EMBL" id="MEUB01000007">
    <property type="protein sequence ID" value="OGC24708.1"/>
    <property type="molecule type" value="Genomic_DNA"/>
</dbReference>
<dbReference type="InterPro" id="IPR006674">
    <property type="entry name" value="HD_domain"/>
</dbReference>
<dbReference type="Gene3D" id="1.10.3210.10">
    <property type="entry name" value="Hypothetical protein af1432"/>
    <property type="match status" value="1"/>
</dbReference>
<keyword evidence="1 3" id="KW-0378">Hydrolase</keyword>
<dbReference type="InterPro" id="IPR051094">
    <property type="entry name" value="Diverse_Catalytic_Enzymes"/>
</dbReference>
<dbReference type="STRING" id="1802579.A2310_04400"/>
<comment type="caution">
    <text evidence="3">The sequence shown here is derived from an EMBL/GenBank/DDBJ whole genome shotgun (WGS) entry which is preliminary data.</text>
</comment>
<name>A0A1F4SW85_UNCSA</name>
<accession>A0A1F4SW85</accession>
<dbReference type="AlphaFoldDB" id="A0A1F4SW85"/>
<dbReference type="Pfam" id="PF13286">
    <property type="entry name" value="HD_assoc"/>
    <property type="match status" value="1"/>
</dbReference>
<protein>
    <submittedName>
        <fullName evidence="3">Deoxyguanosinetriphosphate triphosphohydrolase</fullName>
    </submittedName>
</protein>
<dbReference type="InterPro" id="IPR006261">
    <property type="entry name" value="dGTPase"/>
</dbReference>
<organism evidence="3 4">
    <name type="scientific">candidate division WOR-1 bacterium RIFOXYB2_FULL_37_13</name>
    <dbReference type="NCBI Taxonomy" id="1802579"/>
    <lineage>
        <taxon>Bacteria</taxon>
        <taxon>Bacillati</taxon>
        <taxon>Saganbacteria</taxon>
    </lineage>
</organism>
<dbReference type="CDD" id="cd00077">
    <property type="entry name" value="HDc"/>
    <property type="match status" value="1"/>
</dbReference>
<dbReference type="InterPro" id="IPR003607">
    <property type="entry name" value="HD/PDEase_dom"/>
</dbReference>
<dbReference type="Proteomes" id="UP000178417">
    <property type="component" value="Unassembled WGS sequence"/>
</dbReference>
<dbReference type="PANTHER" id="PTHR35795">
    <property type="entry name" value="SLR1885 PROTEIN"/>
    <property type="match status" value="1"/>
</dbReference>
<evidence type="ECO:0000256" key="1">
    <source>
        <dbReference type="ARBA" id="ARBA00022801"/>
    </source>
</evidence>
<feature type="domain" description="HD" evidence="2">
    <location>
        <begin position="75"/>
        <end position="191"/>
    </location>
</feature>
<proteinExistence type="predicted"/>
<dbReference type="NCBIfam" id="TIGR01353">
    <property type="entry name" value="dGTP_triPase"/>
    <property type="match status" value="1"/>
</dbReference>
<evidence type="ECO:0000313" key="4">
    <source>
        <dbReference type="Proteomes" id="UP000178417"/>
    </source>
</evidence>
<evidence type="ECO:0000259" key="2">
    <source>
        <dbReference type="PROSITE" id="PS51831"/>
    </source>
</evidence>
<dbReference type="InterPro" id="IPR026875">
    <property type="entry name" value="PHydrolase_assoc_dom"/>
</dbReference>
<dbReference type="NCBIfam" id="NF002327">
    <property type="entry name" value="PRK01286.1-2"/>
    <property type="match status" value="1"/>
</dbReference>
<dbReference type="SUPFAM" id="SSF109604">
    <property type="entry name" value="HD-domain/PDEase-like"/>
    <property type="match status" value="1"/>
</dbReference>